<dbReference type="EMBL" id="BPLQ01014795">
    <property type="protein sequence ID" value="GIY83231.1"/>
    <property type="molecule type" value="Genomic_DNA"/>
</dbReference>
<comment type="caution">
    <text evidence="1">The sequence shown here is derived from an EMBL/GenBank/DDBJ whole genome shotgun (WGS) entry which is preliminary data.</text>
</comment>
<evidence type="ECO:0000313" key="1">
    <source>
        <dbReference type="EMBL" id="GIY83231.1"/>
    </source>
</evidence>
<sequence length="108" mass="11234">MSSTSVRECPLSLCGIVLYLCAVWEYPLPLGEGLCGNICVGMSSISVRGPLSLCGIVLYLCAGISSTSVRDCNLCGNVLYLCAGISSISVRDCSLSLCGNILYLGEGL</sequence>
<keyword evidence="2" id="KW-1185">Reference proteome</keyword>
<reference evidence="1 2" key="1">
    <citation type="submission" date="2021-06" db="EMBL/GenBank/DDBJ databases">
        <title>Caerostris darwini draft genome.</title>
        <authorList>
            <person name="Kono N."/>
            <person name="Arakawa K."/>
        </authorList>
    </citation>
    <scope>NUCLEOTIDE SEQUENCE [LARGE SCALE GENOMIC DNA]</scope>
</reference>
<gene>
    <name evidence="1" type="ORF">CDAR_367081</name>
</gene>
<protein>
    <submittedName>
        <fullName evidence="1">Uncharacterized protein</fullName>
    </submittedName>
</protein>
<proteinExistence type="predicted"/>
<dbReference type="AlphaFoldDB" id="A0AAV4WL27"/>
<organism evidence="1 2">
    <name type="scientific">Caerostris darwini</name>
    <dbReference type="NCBI Taxonomy" id="1538125"/>
    <lineage>
        <taxon>Eukaryota</taxon>
        <taxon>Metazoa</taxon>
        <taxon>Ecdysozoa</taxon>
        <taxon>Arthropoda</taxon>
        <taxon>Chelicerata</taxon>
        <taxon>Arachnida</taxon>
        <taxon>Araneae</taxon>
        <taxon>Araneomorphae</taxon>
        <taxon>Entelegynae</taxon>
        <taxon>Araneoidea</taxon>
        <taxon>Araneidae</taxon>
        <taxon>Caerostris</taxon>
    </lineage>
</organism>
<dbReference type="Proteomes" id="UP001054837">
    <property type="component" value="Unassembled WGS sequence"/>
</dbReference>
<evidence type="ECO:0000313" key="2">
    <source>
        <dbReference type="Proteomes" id="UP001054837"/>
    </source>
</evidence>
<accession>A0AAV4WL27</accession>
<name>A0AAV4WL27_9ARAC</name>